<dbReference type="EMBL" id="GBXM01088792">
    <property type="protein sequence ID" value="JAH19785.1"/>
    <property type="molecule type" value="Transcribed_RNA"/>
</dbReference>
<reference evidence="1" key="2">
    <citation type="journal article" date="2015" name="Fish Shellfish Immunol.">
        <title>Early steps in the European eel (Anguilla anguilla)-Vibrio vulnificus interaction in the gills: Role of the RtxA13 toxin.</title>
        <authorList>
            <person name="Callol A."/>
            <person name="Pajuelo D."/>
            <person name="Ebbesson L."/>
            <person name="Teles M."/>
            <person name="MacKenzie S."/>
            <person name="Amaro C."/>
        </authorList>
    </citation>
    <scope>NUCLEOTIDE SEQUENCE</scope>
</reference>
<proteinExistence type="predicted"/>
<sequence>MSWYYNGLDDCGIHVWMANVQAVFAEENNS</sequence>
<name>A0A0E9QU58_ANGAN</name>
<evidence type="ECO:0000313" key="1">
    <source>
        <dbReference type="EMBL" id="JAH19785.1"/>
    </source>
</evidence>
<accession>A0A0E9QU58</accession>
<organism evidence="1">
    <name type="scientific">Anguilla anguilla</name>
    <name type="common">European freshwater eel</name>
    <name type="synonym">Muraena anguilla</name>
    <dbReference type="NCBI Taxonomy" id="7936"/>
    <lineage>
        <taxon>Eukaryota</taxon>
        <taxon>Metazoa</taxon>
        <taxon>Chordata</taxon>
        <taxon>Craniata</taxon>
        <taxon>Vertebrata</taxon>
        <taxon>Euteleostomi</taxon>
        <taxon>Actinopterygii</taxon>
        <taxon>Neopterygii</taxon>
        <taxon>Teleostei</taxon>
        <taxon>Anguilliformes</taxon>
        <taxon>Anguillidae</taxon>
        <taxon>Anguilla</taxon>
    </lineage>
</organism>
<reference evidence="1" key="1">
    <citation type="submission" date="2014-11" db="EMBL/GenBank/DDBJ databases">
        <authorList>
            <person name="Amaro Gonzalez C."/>
        </authorList>
    </citation>
    <scope>NUCLEOTIDE SEQUENCE</scope>
</reference>
<dbReference type="AlphaFoldDB" id="A0A0E9QU58"/>
<protein>
    <submittedName>
        <fullName evidence="1">Uncharacterized protein</fullName>
    </submittedName>
</protein>